<dbReference type="AlphaFoldDB" id="A0A6B0GSU2"/>
<proteinExistence type="predicted"/>
<feature type="region of interest" description="Disordered" evidence="1">
    <location>
        <begin position="26"/>
        <end position="51"/>
    </location>
</feature>
<evidence type="ECO:0000313" key="3">
    <source>
        <dbReference type="Proteomes" id="UP000451471"/>
    </source>
</evidence>
<comment type="caution">
    <text evidence="2">The sequence shown here is derived from an EMBL/GenBank/DDBJ whole genome shotgun (WGS) entry which is preliminary data.</text>
</comment>
<feature type="compositionally biased region" description="Basic and acidic residues" evidence="1">
    <location>
        <begin position="26"/>
        <end position="45"/>
    </location>
</feature>
<evidence type="ECO:0000313" key="2">
    <source>
        <dbReference type="EMBL" id="MWG35165.1"/>
    </source>
</evidence>
<organism evidence="2 3">
    <name type="scientific">Halomarina oriensis</name>
    <dbReference type="NCBI Taxonomy" id="671145"/>
    <lineage>
        <taxon>Archaea</taxon>
        <taxon>Methanobacteriati</taxon>
        <taxon>Methanobacteriota</taxon>
        <taxon>Stenosarchaea group</taxon>
        <taxon>Halobacteria</taxon>
        <taxon>Halobacteriales</taxon>
        <taxon>Natronomonadaceae</taxon>
        <taxon>Halomarina</taxon>
    </lineage>
</organism>
<dbReference type="Proteomes" id="UP000451471">
    <property type="component" value="Unassembled WGS sequence"/>
</dbReference>
<evidence type="ECO:0000256" key="1">
    <source>
        <dbReference type="SAM" id="MobiDB-lite"/>
    </source>
</evidence>
<gene>
    <name evidence="2" type="ORF">GQS65_11815</name>
</gene>
<sequence length="89" mass="10446">MLVVGGVRGSRVCGPFDSLRVAEATRYDRRAQDSAHRDGGSNHEEETTEREECETELVRRRHRVEWRSRSEFRPREEEGETDPERFVTL</sequence>
<reference evidence="2 3" key="1">
    <citation type="submission" date="2019-12" db="EMBL/GenBank/DDBJ databases">
        <title>Halocatena pleomorpha gen. nov. sp. nov., an extremely halophilic archaeon of family Halobacteriaceae isolated from saltpan soil.</title>
        <authorList>
            <person name="Pal Y."/>
            <person name="Verma A."/>
            <person name="Krishnamurthi S."/>
            <person name="Kumar P."/>
        </authorList>
    </citation>
    <scope>NUCLEOTIDE SEQUENCE [LARGE SCALE GENOMIC DNA]</scope>
    <source>
        <strain evidence="2 3">JCM 16495</strain>
    </source>
</reference>
<accession>A0A6B0GSU2</accession>
<dbReference type="EMBL" id="WSZK01000017">
    <property type="protein sequence ID" value="MWG35165.1"/>
    <property type="molecule type" value="Genomic_DNA"/>
</dbReference>
<dbReference type="RefSeq" id="WP_158204848.1">
    <property type="nucleotide sequence ID" value="NZ_WSZK01000017.1"/>
</dbReference>
<keyword evidence="3" id="KW-1185">Reference proteome</keyword>
<name>A0A6B0GSU2_9EURY</name>
<feature type="region of interest" description="Disordered" evidence="1">
    <location>
        <begin position="69"/>
        <end position="89"/>
    </location>
</feature>
<protein>
    <submittedName>
        <fullName evidence="2">Uncharacterized protein</fullName>
    </submittedName>
</protein>